<dbReference type="Proteomes" id="UP001597362">
    <property type="component" value="Unassembled WGS sequence"/>
</dbReference>
<dbReference type="RefSeq" id="WP_377769841.1">
    <property type="nucleotide sequence ID" value="NZ_JBHUHO010000010.1"/>
</dbReference>
<accession>A0ABW4YGM1</accession>
<keyword evidence="2" id="KW-1185">Reference proteome</keyword>
<evidence type="ECO:0000313" key="1">
    <source>
        <dbReference type="EMBL" id="MFD2114813.1"/>
    </source>
</evidence>
<organism evidence="1 2">
    <name type="scientific">Paenibacillus yanchengensis</name>
    <dbReference type="NCBI Taxonomy" id="2035833"/>
    <lineage>
        <taxon>Bacteria</taxon>
        <taxon>Bacillati</taxon>
        <taxon>Bacillota</taxon>
        <taxon>Bacilli</taxon>
        <taxon>Bacillales</taxon>
        <taxon>Paenibacillaceae</taxon>
        <taxon>Paenibacillus</taxon>
    </lineage>
</organism>
<gene>
    <name evidence="1" type="ORF">ACFSJH_03545</name>
</gene>
<reference evidence="2" key="1">
    <citation type="journal article" date="2019" name="Int. J. Syst. Evol. Microbiol.">
        <title>The Global Catalogue of Microorganisms (GCM) 10K type strain sequencing project: providing services to taxonomists for standard genome sequencing and annotation.</title>
        <authorList>
            <consortium name="The Broad Institute Genomics Platform"/>
            <consortium name="The Broad Institute Genome Sequencing Center for Infectious Disease"/>
            <person name="Wu L."/>
            <person name="Ma J."/>
        </authorList>
    </citation>
    <scope>NUCLEOTIDE SEQUENCE [LARGE SCALE GENOMIC DNA]</scope>
    <source>
        <strain evidence="2">GH52</strain>
    </source>
</reference>
<sequence>MKNILDIDMDFFLDHIAHWINGDDRLDSDDFNPWSEQEFRKFLEDRCLLCREKPIQGRVVVNHHEAFFFWDELINSNTLKTPFKITHIDAHSDTGLGDSGYTYIMGQLNNHPIDNRRSNLDTKKVYMGNYLSYALACGWINDIDFVLHESWDNDIIRAHLKNFSDKEKMFQFKAYPQDIKMGMYYDRIIDGTILPTKLDKEIPYKLTPWKDFQAKEKFDYIVFCQSPGYTPKSADFMLDVIRDYIVEI</sequence>
<dbReference type="Pfam" id="PF12640">
    <property type="entry name" value="UPF0489"/>
    <property type="match status" value="1"/>
</dbReference>
<proteinExistence type="predicted"/>
<name>A0ABW4YGM1_9BACL</name>
<evidence type="ECO:0000313" key="2">
    <source>
        <dbReference type="Proteomes" id="UP001597362"/>
    </source>
</evidence>
<dbReference type="InterPro" id="IPR024131">
    <property type="entry name" value="UPF0489"/>
</dbReference>
<comment type="caution">
    <text evidence="1">The sequence shown here is derived from an EMBL/GenBank/DDBJ whole genome shotgun (WGS) entry which is preliminary data.</text>
</comment>
<protein>
    <submittedName>
        <fullName evidence="1">UPF0489 family protein</fullName>
    </submittedName>
</protein>
<dbReference type="EMBL" id="JBHUHO010000010">
    <property type="protein sequence ID" value="MFD2114813.1"/>
    <property type="molecule type" value="Genomic_DNA"/>
</dbReference>